<accession>A0A0F9GF76</accession>
<name>A0A0F9GF76_9ZZZZ</name>
<protein>
    <submittedName>
        <fullName evidence="1">Uncharacterized protein</fullName>
    </submittedName>
</protein>
<reference evidence="1" key="1">
    <citation type="journal article" date="2015" name="Nature">
        <title>Complex archaea that bridge the gap between prokaryotes and eukaryotes.</title>
        <authorList>
            <person name="Spang A."/>
            <person name="Saw J.H."/>
            <person name="Jorgensen S.L."/>
            <person name="Zaremba-Niedzwiedzka K."/>
            <person name="Martijn J."/>
            <person name="Lind A.E."/>
            <person name="van Eijk R."/>
            <person name="Schleper C."/>
            <person name="Guy L."/>
            <person name="Ettema T.J."/>
        </authorList>
    </citation>
    <scope>NUCLEOTIDE SEQUENCE</scope>
</reference>
<evidence type="ECO:0000313" key="1">
    <source>
        <dbReference type="EMBL" id="KKL97413.1"/>
    </source>
</evidence>
<gene>
    <name evidence="1" type="ORF">LCGC14_1834730</name>
</gene>
<comment type="caution">
    <text evidence="1">The sequence shown here is derived from an EMBL/GenBank/DDBJ whole genome shotgun (WGS) entry which is preliminary data.</text>
</comment>
<dbReference type="EMBL" id="LAZR01018173">
    <property type="protein sequence ID" value="KKL97413.1"/>
    <property type="molecule type" value="Genomic_DNA"/>
</dbReference>
<proteinExistence type="predicted"/>
<sequence>MRDWCLIKGIRLYYCWVRFYRLRAFAKRIPEDFAERTPKDFCDAYGTYISYDWYRTVQLSREENRIRLEEGAAIRPFLERQTAKRLKQVFARNGTGVDFPKGDNDGK</sequence>
<dbReference type="AlphaFoldDB" id="A0A0F9GF76"/>
<organism evidence="1">
    <name type="scientific">marine sediment metagenome</name>
    <dbReference type="NCBI Taxonomy" id="412755"/>
    <lineage>
        <taxon>unclassified sequences</taxon>
        <taxon>metagenomes</taxon>
        <taxon>ecological metagenomes</taxon>
    </lineage>
</organism>